<protein>
    <recommendedName>
        <fullName evidence="19 20">Multifunctional fusion protein</fullName>
    </recommendedName>
    <domain>
        <recommendedName>
            <fullName evidence="19">Sulfate adenylyltransferase subunit 1</fullName>
            <ecNumber evidence="19">2.7.7.4</ecNumber>
        </recommendedName>
        <alternativeName>
            <fullName evidence="19">ATP-sulfurylase large subunit</fullName>
        </alternativeName>
        <alternativeName>
            <fullName evidence="19">Sulfate adenylate transferase</fullName>
            <shortName evidence="19">SAT</shortName>
        </alternativeName>
    </domain>
    <domain>
        <recommendedName>
            <fullName evidence="20">Adenylyl-sulfate kinase</fullName>
            <ecNumber evidence="20">2.7.1.25</ecNumber>
        </recommendedName>
        <alternativeName>
            <fullName evidence="20">APS kinase</fullName>
        </alternativeName>
        <alternativeName>
            <fullName evidence="20">ATP adenosine-5'-phosphosulfate 3'-phosphotransferase</fullName>
        </alternativeName>
        <alternativeName>
            <fullName evidence="20">Adenosine-5'-phosphosulfate kinase</fullName>
        </alternativeName>
    </domain>
</protein>
<organism evidence="22 23">
    <name type="scientific">Halomonas elongata</name>
    <dbReference type="NCBI Taxonomy" id="2746"/>
    <lineage>
        <taxon>Bacteria</taxon>
        <taxon>Pseudomonadati</taxon>
        <taxon>Pseudomonadota</taxon>
        <taxon>Gammaproteobacteria</taxon>
        <taxon>Oceanospirillales</taxon>
        <taxon>Halomonadaceae</taxon>
        <taxon>Halomonas</taxon>
    </lineage>
</organism>
<evidence type="ECO:0000313" key="23">
    <source>
        <dbReference type="Proteomes" id="UP000092504"/>
    </source>
</evidence>
<evidence type="ECO:0000256" key="1">
    <source>
        <dbReference type="ARBA" id="ARBA00001823"/>
    </source>
</evidence>
<feature type="binding site" evidence="19">
    <location>
        <begin position="48"/>
        <end position="55"/>
    </location>
    <ligand>
        <name>GTP</name>
        <dbReference type="ChEBI" id="CHEBI:37565"/>
    </ligand>
</feature>
<dbReference type="CDD" id="cd03695">
    <property type="entry name" value="CysN_NodQ_II"/>
    <property type="match status" value="1"/>
</dbReference>
<comment type="function">
    <text evidence="3 20">Catalyzes the synthesis of activated sulfate.</text>
</comment>
<dbReference type="EMBL" id="MAJD01000001">
    <property type="protein sequence ID" value="OBX36650.1"/>
    <property type="molecule type" value="Genomic_DNA"/>
</dbReference>
<dbReference type="InterPro" id="IPR009001">
    <property type="entry name" value="Transl_elong_EF1A/Init_IF2_C"/>
</dbReference>
<evidence type="ECO:0000256" key="5">
    <source>
        <dbReference type="ARBA" id="ARBA00005048"/>
    </source>
</evidence>
<evidence type="ECO:0000256" key="16">
    <source>
        <dbReference type="ARBA" id="ARBA00049370"/>
    </source>
</evidence>
<sequence>MGDLQLTAYSLQLGTLAMSHQSSLIADDIEAYLKEHENKDLLRFITCGSVDDGKSTLIGRLLHDSKMIYEDQLAAITQASKTSGTTGDEVDLALLVDGLQSEREQGITIDVAYRFFSTDKRKFIIADTPGHEQYTRNMATGASTASLAVILVDARHGVQTQTRRHSFIADLLGIQHLVVAINKMDLVDYSEERYNEIVEQYQEIAEKLNAPDIHFVPMSALKGDNVVNKSEAMSWYEGPAMLELLESVEIRHDQNLRDLRLPVQYVNRPNLDFRGYCGTLAAGVLKPGQAIRALPSGKTSKVERIVTWDGDLDVAYPGQAITVTLEDEIDISRGDWIVAEDAQVPLATSFEADIVWMHEKALEPGKLYDLKLATRDMAGKVTAIDYQVDVNTLEQRHADHLDLNAIARCQVELTAPVPVDDYRTSPGTGNFIIIDRLTNITVGVGMIHQPLDSELPYEFREHDSKANVVWNRTSVTQAMREQINGHAGKCIWFTGYSGSGKSTLANALEVELNRRGYHTMLLDGDNIRHGLCKDLGMDEADRAENIRRVGEVARLFAEAGVIVITAFISPFRSNRDAARELFDEGDFIEVHVDTPLDICEQRDPKGLYQKAREGRIHDFTGINSPYETPSNAEVTVNTETMSQQDILTRLLKEL</sequence>
<feature type="binding site" evidence="19">
    <location>
        <begin position="182"/>
        <end position="185"/>
    </location>
    <ligand>
        <name>GTP</name>
        <dbReference type="ChEBI" id="CHEBI:37565"/>
    </ligand>
</feature>
<evidence type="ECO:0000256" key="20">
    <source>
        <dbReference type="HAMAP-Rule" id="MF_00065"/>
    </source>
</evidence>
<dbReference type="InterPro" id="IPR041757">
    <property type="entry name" value="CysN_GTP-bd"/>
</dbReference>
<keyword evidence="15" id="KW-0511">Multifunctional enzyme</keyword>
<dbReference type="EC" id="2.7.1.25" evidence="20"/>
<comment type="similarity">
    <text evidence="6">In the C-terminal section; belongs to the APS kinase family.</text>
</comment>
<dbReference type="InterPro" id="IPR054696">
    <property type="entry name" value="GTP-eEF1A_C"/>
</dbReference>
<dbReference type="Gene3D" id="3.40.50.300">
    <property type="entry name" value="P-loop containing nucleotide triphosphate hydrolases"/>
    <property type="match status" value="2"/>
</dbReference>
<comment type="similarity">
    <text evidence="7">In the N-terminal section; belongs to the TRAFAC class translation factor GTPase superfamily. Classic translation factor GTPase family. CysN/NodQ subfamily.</text>
</comment>
<feature type="binding site" evidence="19">
    <location>
        <begin position="127"/>
        <end position="131"/>
    </location>
    <ligand>
        <name>GTP</name>
        <dbReference type="ChEBI" id="CHEBI:37565"/>
    </ligand>
</feature>
<comment type="pathway">
    <text evidence="4 20">Sulfur metabolism; hydrogen sulfide biosynthesis; sulfite from sulfate: step 2/3.</text>
</comment>
<evidence type="ECO:0000256" key="9">
    <source>
        <dbReference type="ARBA" id="ARBA00022679"/>
    </source>
</evidence>
<evidence type="ECO:0000256" key="15">
    <source>
        <dbReference type="ARBA" id="ARBA00023268"/>
    </source>
</evidence>
<keyword evidence="14 19" id="KW-0342">GTP-binding</keyword>
<comment type="similarity">
    <text evidence="20">Belongs to the APS kinase family.</text>
</comment>
<evidence type="ECO:0000256" key="19">
    <source>
        <dbReference type="HAMAP-Rule" id="MF_00062"/>
    </source>
</evidence>
<evidence type="ECO:0000256" key="14">
    <source>
        <dbReference type="ARBA" id="ARBA00023134"/>
    </source>
</evidence>
<dbReference type="InterPro" id="IPR044138">
    <property type="entry name" value="CysN_II"/>
</dbReference>
<feature type="active site" description="Phosphoserine intermediate" evidence="20">
    <location>
        <position position="569"/>
    </location>
</feature>
<evidence type="ECO:0000256" key="7">
    <source>
        <dbReference type="ARBA" id="ARBA00007237"/>
    </source>
</evidence>
<dbReference type="NCBIfam" id="TIGR00231">
    <property type="entry name" value="small_GTP"/>
    <property type="match status" value="1"/>
</dbReference>
<name>A0A1B8P346_HALEL</name>
<comment type="similarity">
    <text evidence="19">Belongs to the TRAFAC class translation factor GTPase superfamily. Classic translation factor GTPase family. CysN/NodQ subfamily.</text>
</comment>
<keyword evidence="11 19" id="KW-0547">Nucleotide-binding</keyword>
<dbReference type="SUPFAM" id="SSF50465">
    <property type="entry name" value="EF-Tu/eEF-1alpha/eIF2-gamma C-terminal domain"/>
    <property type="match status" value="1"/>
</dbReference>
<dbReference type="NCBIfam" id="NF003478">
    <property type="entry name" value="PRK05124.1"/>
    <property type="match status" value="1"/>
</dbReference>
<comment type="function">
    <text evidence="2">APS kinase catalyzes the synthesis of activated sulfate.</text>
</comment>
<keyword evidence="10 19" id="KW-0548">Nucleotidyltransferase</keyword>
<dbReference type="EC" id="2.7.7.4" evidence="19"/>
<evidence type="ECO:0000256" key="3">
    <source>
        <dbReference type="ARBA" id="ARBA00002632"/>
    </source>
</evidence>
<dbReference type="PANTHER" id="PTHR23115">
    <property type="entry name" value="TRANSLATION FACTOR"/>
    <property type="match status" value="1"/>
</dbReference>
<feature type="domain" description="Tr-type G" evidence="21">
    <location>
        <begin position="39"/>
        <end position="257"/>
    </location>
</feature>
<dbReference type="CDD" id="cd02027">
    <property type="entry name" value="APSK"/>
    <property type="match status" value="1"/>
</dbReference>
<dbReference type="InterPro" id="IPR011779">
    <property type="entry name" value="SO4_adenylTrfase_lsu"/>
</dbReference>
<dbReference type="HAMAP" id="MF_00062">
    <property type="entry name" value="Sulf_adenylyltr_sub1"/>
    <property type="match status" value="1"/>
</dbReference>
<dbReference type="GO" id="GO:0003924">
    <property type="term" value="F:GTPase activity"/>
    <property type="evidence" value="ECO:0007669"/>
    <property type="project" value="InterPro"/>
</dbReference>
<evidence type="ECO:0000313" key="22">
    <source>
        <dbReference type="EMBL" id="OBX36650.1"/>
    </source>
</evidence>
<dbReference type="InterPro" id="IPR050100">
    <property type="entry name" value="TRAFAC_GTPase_members"/>
</dbReference>
<dbReference type="GO" id="GO:0005525">
    <property type="term" value="F:GTP binding"/>
    <property type="evidence" value="ECO:0007669"/>
    <property type="project" value="UniProtKB-UniRule"/>
</dbReference>
<dbReference type="FunFam" id="3.40.50.300:FF:000212">
    <property type="entry name" value="Adenylyl-sulfate kinase"/>
    <property type="match status" value="1"/>
</dbReference>
<dbReference type="InterPro" id="IPR031157">
    <property type="entry name" value="G_TR_CS"/>
</dbReference>
<dbReference type="NCBIfam" id="TIGR02034">
    <property type="entry name" value="CysN"/>
    <property type="match status" value="1"/>
</dbReference>
<dbReference type="PRINTS" id="PR00315">
    <property type="entry name" value="ELONGATNFCT"/>
</dbReference>
<dbReference type="InterPro" id="IPR009000">
    <property type="entry name" value="Transl_B-barrel_sf"/>
</dbReference>
<comment type="caution">
    <text evidence="22">The sequence shown here is derived from an EMBL/GenBank/DDBJ whole genome shotgun (WGS) entry which is preliminary data.</text>
</comment>
<dbReference type="NCBIfam" id="NF003013">
    <property type="entry name" value="PRK03846.1"/>
    <property type="match status" value="1"/>
</dbReference>
<dbReference type="Pfam" id="PF01583">
    <property type="entry name" value="APS_kinase"/>
    <property type="match status" value="1"/>
</dbReference>
<dbReference type="AlphaFoldDB" id="A0A1B8P346"/>
<keyword evidence="8" id="KW-0536">Nodulation</keyword>
<dbReference type="PROSITE" id="PS51722">
    <property type="entry name" value="G_TR_2"/>
    <property type="match status" value="1"/>
</dbReference>
<comment type="subunit">
    <text evidence="18">Heterodimer composed of CysD, the smaller subunit, and CysNC.</text>
</comment>
<dbReference type="Gene3D" id="2.40.30.10">
    <property type="entry name" value="Translation factors"/>
    <property type="match status" value="2"/>
</dbReference>
<dbReference type="Pfam" id="PF00009">
    <property type="entry name" value="GTP_EFTU"/>
    <property type="match status" value="1"/>
</dbReference>
<comment type="catalytic activity">
    <reaction evidence="16 19">
        <text>sulfate + ATP + H(+) = adenosine 5'-phosphosulfate + diphosphate</text>
        <dbReference type="Rhea" id="RHEA:18133"/>
        <dbReference type="ChEBI" id="CHEBI:15378"/>
        <dbReference type="ChEBI" id="CHEBI:16189"/>
        <dbReference type="ChEBI" id="CHEBI:30616"/>
        <dbReference type="ChEBI" id="CHEBI:33019"/>
        <dbReference type="ChEBI" id="CHEBI:58243"/>
        <dbReference type="EC" id="2.7.7.4"/>
    </reaction>
</comment>
<reference evidence="22 23" key="1">
    <citation type="submission" date="2016-06" db="EMBL/GenBank/DDBJ databases">
        <title>Genome sequence of halotolerant plant growth promoting strain of Halomonas elongata HEK1 isolated from salterns of Rann of Kutch, Gujarat, India.</title>
        <authorList>
            <person name="Gaba S."/>
            <person name="Singh R.N."/>
            <person name="Abrol S."/>
            <person name="Kaushik R."/>
            <person name="Saxena A.K."/>
        </authorList>
    </citation>
    <scope>NUCLEOTIDE SEQUENCE [LARGE SCALE GENOMIC DNA]</scope>
    <source>
        <strain evidence="22 23">HEK1</strain>
    </source>
</reference>
<evidence type="ECO:0000256" key="12">
    <source>
        <dbReference type="ARBA" id="ARBA00022777"/>
    </source>
</evidence>
<comment type="catalytic activity">
    <reaction evidence="1 20">
        <text>adenosine 5'-phosphosulfate + ATP = 3'-phosphoadenylyl sulfate + ADP + H(+)</text>
        <dbReference type="Rhea" id="RHEA:24152"/>
        <dbReference type="ChEBI" id="CHEBI:15378"/>
        <dbReference type="ChEBI" id="CHEBI:30616"/>
        <dbReference type="ChEBI" id="CHEBI:58243"/>
        <dbReference type="ChEBI" id="CHEBI:58339"/>
        <dbReference type="ChEBI" id="CHEBI:456216"/>
        <dbReference type="EC" id="2.7.1.25"/>
    </reaction>
</comment>
<dbReference type="NCBIfam" id="TIGR00455">
    <property type="entry name" value="apsK"/>
    <property type="match status" value="1"/>
</dbReference>
<evidence type="ECO:0000256" key="18">
    <source>
        <dbReference type="ARBA" id="ARBA00062688"/>
    </source>
</evidence>
<dbReference type="UniPathway" id="UPA00140">
    <property type="reaction ID" value="UER00204"/>
</dbReference>
<keyword evidence="20" id="KW-0597">Phosphoprotein</keyword>
<gene>
    <name evidence="22" type="primary">cysNC</name>
    <name evidence="20" type="synonym">cysC</name>
    <name evidence="19" type="synonym">cysN</name>
    <name evidence="22" type="ORF">A8U91_00993</name>
</gene>
<evidence type="ECO:0000256" key="4">
    <source>
        <dbReference type="ARBA" id="ARBA00004806"/>
    </source>
</evidence>
<dbReference type="PATRIC" id="fig|2746.7.peg.1026"/>
<keyword evidence="9 19" id="KW-0808">Transferase</keyword>
<comment type="function">
    <text evidence="17 19">With CysD forms the ATP sulfurylase (ATPS) that catalyzes the adenylation of sulfate producing adenosine 5'-phosphosulfate (APS) and diphosphate, the first enzymatic step in sulfur assimilation pathway. APS synthesis involves the formation of a high-energy phosphoric-sulfuric acid anhydride bond driven by GTP hydrolysis by CysN coupled to ATP hydrolysis by CysD.</text>
</comment>
<evidence type="ECO:0000256" key="11">
    <source>
        <dbReference type="ARBA" id="ARBA00022741"/>
    </source>
</evidence>
<evidence type="ECO:0000256" key="2">
    <source>
        <dbReference type="ARBA" id="ARBA00002357"/>
    </source>
</evidence>
<dbReference type="InterPro" id="IPR059117">
    <property type="entry name" value="APS_kinase_dom"/>
</dbReference>
<dbReference type="InterPro" id="IPR002891">
    <property type="entry name" value="APS"/>
</dbReference>
<dbReference type="InterPro" id="IPR000795">
    <property type="entry name" value="T_Tr_GTP-bd_dom"/>
</dbReference>
<evidence type="ECO:0000256" key="6">
    <source>
        <dbReference type="ARBA" id="ARBA00005438"/>
    </source>
</evidence>
<evidence type="ECO:0000256" key="13">
    <source>
        <dbReference type="ARBA" id="ARBA00022840"/>
    </source>
</evidence>
<dbReference type="SUPFAM" id="SSF52540">
    <property type="entry name" value="P-loop containing nucleoside triphosphate hydrolases"/>
    <property type="match status" value="2"/>
</dbReference>
<dbReference type="GO" id="GO:0004781">
    <property type="term" value="F:sulfate adenylyltransferase (ATP) activity"/>
    <property type="evidence" value="ECO:0007669"/>
    <property type="project" value="UniProtKB-UniRule"/>
</dbReference>
<dbReference type="CDD" id="cd04095">
    <property type="entry name" value="CysN_NoDQ_III"/>
    <property type="match status" value="1"/>
</dbReference>
<evidence type="ECO:0000256" key="8">
    <source>
        <dbReference type="ARBA" id="ARBA00022458"/>
    </source>
</evidence>
<accession>A0A1B8P346</accession>
<keyword evidence="13 19" id="KW-0067">ATP-binding</keyword>
<dbReference type="GO" id="GO:0004020">
    <property type="term" value="F:adenylylsulfate kinase activity"/>
    <property type="evidence" value="ECO:0007669"/>
    <property type="project" value="UniProtKB-UniRule"/>
</dbReference>
<comment type="pathway">
    <text evidence="5 19">Sulfur metabolism; hydrogen sulfide biosynthesis; sulfite from sulfate: step 1/3.</text>
</comment>
<dbReference type="InterPro" id="IPR044139">
    <property type="entry name" value="CysN_NoDQ_III"/>
</dbReference>
<keyword evidence="12 20" id="KW-0418">Kinase</keyword>
<dbReference type="Proteomes" id="UP000092504">
    <property type="component" value="Unassembled WGS sequence"/>
</dbReference>
<dbReference type="FunFam" id="3.40.50.300:FF:000119">
    <property type="entry name" value="Sulfate adenylyltransferase subunit 1"/>
    <property type="match status" value="1"/>
</dbReference>
<dbReference type="CDD" id="cd04166">
    <property type="entry name" value="CysN_ATPS"/>
    <property type="match status" value="1"/>
</dbReference>
<dbReference type="PROSITE" id="PS00301">
    <property type="entry name" value="G_TR_1"/>
    <property type="match status" value="1"/>
</dbReference>
<dbReference type="GO" id="GO:0000103">
    <property type="term" value="P:sulfate assimilation"/>
    <property type="evidence" value="ECO:0007669"/>
    <property type="project" value="UniProtKB-UniRule"/>
</dbReference>
<dbReference type="GO" id="GO:0070814">
    <property type="term" value="P:hydrogen sulfide biosynthetic process"/>
    <property type="evidence" value="ECO:0007669"/>
    <property type="project" value="UniProtKB-UniRule"/>
</dbReference>
<evidence type="ECO:0000259" key="21">
    <source>
        <dbReference type="PROSITE" id="PS51722"/>
    </source>
</evidence>
<dbReference type="HAMAP" id="MF_00065">
    <property type="entry name" value="Adenylyl_sulf_kinase"/>
    <property type="match status" value="1"/>
</dbReference>
<dbReference type="InterPro" id="IPR027417">
    <property type="entry name" value="P-loop_NTPase"/>
</dbReference>
<dbReference type="InterPro" id="IPR005225">
    <property type="entry name" value="Small_GTP-bd"/>
</dbReference>
<feature type="binding site" evidence="20">
    <location>
        <begin position="495"/>
        <end position="502"/>
    </location>
    <ligand>
        <name>ATP</name>
        <dbReference type="ChEBI" id="CHEBI:30616"/>
    </ligand>
</feature>
<dbReference type="FunFam" id="2.40.30.10:FF:000027">
    <property type="entry name" value="Sulfate adenylyltransferase subunit 1"/>
    <property type="match status" value="1"/>
</dbReference>
<dbReference type="NCBIfam" id="NF004035">
    <property type="entry name" value="PRK05506.1"/>
    <property type="match status" value="1"/>
</dbReference>
<proteinExistence type="inferred from homology"/>
<evidence type="ECO:0000256" key="10">
    <source>
        <dbReference type="ARBA" id="ARBA00022695"/>
    </source>
</evidence>
<dbReference type="GO" id="GO:0005524">
    <property type="term" value="F:ATP binding"/>
    <property type="evidence" value="ECO:0007669"/>
    <property type="project" value="UniProtKB-UniRule"/>
</dbReference>
<dbReference type="Pfam" id="PF22594">
    <property type="entry name" value="GTP-eEF1A_C"/>
    <property type="match status" value="1"/>
</dbReference>
<dbReference type="SUPFAM" id="SSF50447">
    <property type="entry name" value="Translation proteins"/>
    <property type="match status" value="1"/>
</dbReference>
<evidence type="ECO:0000256" key="17">
    <source>
        <dbReference type="ARBA" id="ARBA00055271"/>
    </source>
</evidence>